<organism evidence="1 2">
    <name type="scientific">Penicillium fimorum</name>
    <dbReference type="NCBI Taxonomy" id="1882269"/>
    <lineage>
        <taxon>Eukaryota</taxon>
        <taxon>Fungi</taxon>
        <taxon>Dikarya</taxon>
        <taxon>Ascomycota</taxon>
        <taxon>Pezizomycotina</taxon>
        <taxon>Eurotiomycetes</taxon>
        <taxon>Eurotiomycetidae</taxon>
        <taxon>Eurotiales</taxon>
        <taxon>Aspergillaceae</taxon>
        <taxon>Penicillium</taxon>
    </lineage>
</organism>
<evidence type="ECO:0000313" key="2">
    <source>
        <dbReference type="Proteomes" id="UP001149954"/>
    </source>
</evidence>
<reference evidence="1" key="2">
    <citation type="journal article" date="2023" name="IMA Fungus">
        <title>Comparative genomic study of the Penicillium genus elucidates a diverse pangenome and 15 lateral gene transfer events.</title>
        <authorList>
            <person name="Petersen C."/>
            <person name="Sorensen T."/>
            <person name="Nielsen M.R."/>
            <person name="Sondergaard T.E."/>
            <person name="Sorensen J.L."/>
            <person name="Fitzpatrick D.A."/>
            <person name="Frisvad J.C."/>
            <person name="Nielsen K.L."/>
        </authorList>
    </citation>
    <scope>NUCLEOTIDE SEQUENCE</scope>
    <source>
        <strain evidence="1">IBT 29495</strain>
    </source>
</reference>
<comment type="caution">
    <text evidence="1">The sequence shown here is derived from an EMBL/GenBank/DDBJ whole genome shotgun (WGS) entry which is preliminary data.</text>
</comment>
<evidence type="ECO:0000313" key="1">
    <source>
        <dbReference type="EMBL" id="KAJ5502912.1"/>
    </source>
</evidence>
<proteinExistence type="predicted"/>
<dbReference type="EMBL" id="JAPWDS010000003">
    <property type="protein sequence ID" value="KAJ5502912.1"/>
    <property type="molecule type" value="Genomic_DNA"/>
</dbReference>
<reference evidence="1" key="1">
    <citation type="submission" date="2022-12" db="EMBL/GenBank/DDBJ databases">
        <authorList>
            <person name="Petersen C."/>
        </authorList>
    </citation>
    <scope>NUCLEOTIDE SEQUENCE</scope>
    <source>
        <strain evidence="1">IBT 29495</strain>
    </source>
</reference>
<protein>
    <submittedName>
        <fullName evidence="1">Uncharacterized protein</fullName>
    </submittedName>
</protein>
<dbReference type="AlphaFoldDB" id="A0A9X0C5J8"/>
<dbReference type="Gene3D" id="3.30.559.10">
    <property type="entry name" value="Chloramphenicol acetyltransferase-like domain"/>
    <property type="match status" value="1"/>
</dbReference>
<dbReference type="InterPro" id="IPR023213">
    <property type="entry name" value="CAT-like_dom_sf"/>
</dbReference>
<sequence>MGRSEMSLSLNLIITALVSIRGSRVRFKAFPDMPELSSEMFMVENLRKALNLRQGYMSNTTVGDQSTCDGSAHPPLEALKYIHVPKPLGLVGPEDSWRVCNVVQTLQEISEGLNKQYSEGIIATMVRKRDCTSFQPGRGLNFLVSDIKSGKPYMNFGPLGDLRLFDMPFDAAPGFCWIVPNLPSDSLSPDSCWRLRWNIERAAIGCLSSDPLFQWASTPSTAPRDVKV</sequence>
<gene>
    <name evidence="1" type="ORF">N7463_005786</name>
</gene>
<accession>A0A9X0C5J8</accession>
<name>A0A9X0C5J8_9EURO</name>
<dbReference type="Proteomes" id="UP001149954">
    <property type="component" value="Unassembled WGS sequence"/>
</dbReference>
<dbReference type="OrthoDB" id="1862401at2759"/>
<keyword evidence="2" id="KW-1185">Reference proteome</keyword>